<accession>A0A0E0C959</accession>
<evidence type="ECO:0000313" key="1">
    <source>
        <dbReference type="EnsemblPlants" id="OMERI01G31580.1"/>
    </source>
</evidence>
<dbReference type="Proteomes" id="UP000008021">
    <property type="component" value="Chromosome 1"/>
</dbReference>
<dbReference type="EnsemblPlants" id="OMERI01G31580.1">
    <property type="protein sequence ID" value="OMERI01G31580.1"/>
    <property type="gene ID" value="OMERI01G31580"/>
</dbReference>
<dbReference type="Gramene" id="OMERI01G31580.1">
    <property type="protein sequence ID" value="OMERI01G31580.1"/>
    <property type="gene ID" value="OMERI01G31580"/>
</dbReference>
<reference evidence="1" key="2">
    <citation type="submission" date="2018-05" db="EMBL/GenBank/DDBJ databases">
        <title>OmerRS3 (Oryza meridionalis Reference Sequence Version 3).</title>
        <authorList>
            <person name="Zhang J."/>
            <person name="Kudrna D."/>
            <person name="Lee S."/>
            <person name="Talag J."/>
            <person name="Welchert J."/>
            <person name="Wing R.A."/>
        </authorList>
    </citation>
    <scope>NUCLEOTIDE SEQUENCE [LARGE SCALE GENOMIC DNA]</scope>
    <source>
        <strain evidence="1">cv. OR44</strain>
    </source>
</reference>
<organism evidence="1">
    <name type="scientific">Oryza meridionalis</name>
    <dbReference type="NCBI Taxonomy" id="40149"/>
    <lineage>
        <taxon>Eukaryota</taxon>
        <taxon>Viridiplantae</taxon>
        <taxon>Streptophyta</taxon>
        <taxon>Embryophyta</taxon>
        <taxon>Tracheophyta</taxon>
        <taxon>Spermatophyta</taxon>
        <taxon>Magnoliopsida</taxon>
        <taxon>Liliopsida</taxon>
        <taxon>Poales</taxon>
        <taxon>Poaceae</taxon>
        <taxon>BOP clade</taxon>
        <taxon>Oryzoideae</taxon>
        <taxon>Oryzeae</taxon>
        <taxon>Oryzinae</taxon>
        <taxon>Oryza</taxon>
    </lineage>
</organism>
<protein>
    <submittedName>
        <fullName evidence="1">Uncharacterized protein</fullName>
    </submittedName>
</protein>
<reference evidence="1" key="1">
    <citation type="submission" date="2015-04" db="UniProtKB">
        <authorList>
            <consortium name="EnsemblPlants"/>
        </authorList>
    </citation>
    <scope>IDENTIFICATION</scope>
</reference>
<dbReference type="AlphaFoldDB" id="A0A0E0C959"/>
<dbReference type="HOGENOM" id="CLU_2041747_0_0_1"/>
<name>A0A0E0C959_9ORYZ</name>
<proteinExistence type="predicted"/>
<evidence type="ECO:0000313" key="2">
    <source>
        <dbReference type="Proteomes" id="UP000008021"/>
    </source>
</evidence>
<keyword evidence="2" id="KW-1185">Reference proteome</keyword>
<sequence length="121" mass="14137">MAAALTPAWTPPQPMHSPVPSSNYWSCHPCPIGRCWTRSKKLAREWELDLDICRIIDDLQWWQLQEGCSGGDRPVRMGRLQSYPIFWTCDVMFSTLLERTREQRYSRTLAHDVDGGEELLW</sequence>